<protein>
    <submittedName>
        <fullName evidence="2">Uncharacterized protein</fullName>
    </submittedName>
</protein>
<comment type="caution">
    <text evidence="2">The sequence shown here is derived from an EMBL/GenBank/DDBJ whole genome shotgun (WGS) entry which is preliminary data.</text>
</comment>
<dbReference type="AlphaFoldDB" id="A0A0J1BFM7"/>
<organism evidence="2 3">
    <name type="scientific">Rhodopirellula islandica</name>
    <dbReference type="NCBI Taxonomy" id="595434"/>
    <lineage>
        <taxon>Bacteria</taxon>
        <taxon>Pseudomonadati</taxon>
        <taxon>Planctomycetota</taxon>
        <taxon>Planctomycetia</taxon>
        <taxon>Pirellulales</taxon>
        <taxon>Pirellulaceae</taxon>
        <taxon>Rhodopirellula</taxon>
    </lineage>
</organism>
<accession>A0A0J1BFM7</accession>
<dbReference type="STRING" id="595434.RISK_002577"/>
<dbReference type="Proteomes" id="UP000036367">
    <property type="component" value="Unassembled WGS sequence"/>
</dbReference>
<evidence type="ECO:0000313" key="2">
    <source>
        <dbReference type="EMBL" id="KLU05370.1"/>
    </source>
</evidence>
<gene>
    <name evidence="2" type="ORF">RISK_002577</name>
</gene>
<evidence type="ECO:0000256" key="1">
    <source>
        <dbReference type="SAM" id="MobiDB-lite"/>
    </source>
</evidence>
<dbReference type="EMBL" id="LECT01000019">
    <property type="protein sequence ID" value="KLU05370.1"/>
    <property type="molecule type" value="Genomic_DNA"/>
</dbReference>
<feature type="region of interest" description="Disordered" evidence="1">
    <location>
        <begin position="1"/>
        <end position="38"/>
    </location>
</feature>
<reference evidence="2" key="1">
    <citation type="submission" date="2015-05" db="EMBL/GenBank/DDBJ databases">
        <title>Permanent draft genome of Rhodopirellula islandicus K833.</title>
        <authorList>
            <person name="Kizina J."/>
            <person name="Richter M."/>
            <person name="Glockner F.O."/>
            <person name="Harder J."/>
        </authorList>
    </citation>
    <scope>NUCLEOTIDE SEQUENCE [LARGE SCALE GENOMIC DNA]</scope>
    <source>
        <strain evidence="2">K833</strain>
    </source>
</reference>
<keyword evidence="3" id="KW-1185">Reference proteome</keyword>
<feature type="compositionally biased region" description="Polar residues" evidence="1">
    <location>
        <begin position="10"/>
        <end position="27"/>
    </location>
</feature>
<proteinExistence type="predicted"/>
<dbReference type="PATRIC" id="fig|595434.4.peg.2457"/>
<name>A0A0J1BFM7_RHOIS</name>
<evidence type="ECO:0000313" key="3">
    <source>
        <dbReference type="Proteomes" id="UP000036367"/>
    </source>
</evidence>
<sequence length="38" mass="4233">MKHECHSEPATISRTSCRELSSPSSETFAPRTMPGVQR</sequence>